<evidence type="ECO:0000313" key="5">
    <source>
        <dbReference type="Proteomes" id="UP000221080"/>
    </source>
</evidence>
<accession>A0A2D0Q3F8</accession>
<dbReference type="AlphaFoldDB" id="A0A2D0Q3F8"/>
<dbReference type="GO" id="GO:0032259">
    <property type="term" value="P:methylation"/>
    <property type="evidence" value="ECO:0007669"/>
    <property type="project" value="UniProtKB-KW"/>
</dbReference>
<dbReference type="InterPro" id="IPR019410">
    <property type="entry name" value="Methyltransf_16"/>
</dbReference>
<name>A0A2D0Q3F8_ICTPU</name>
<dbReference type="KEGG" id="ipu:108258080"/>
<dbReference type="Proteomes" id="UP000221080">
    <property type="component" value="Chromosome 2"/>
</dbReference>
<dbReference type="GeneID" id="108258080"/>
<dbReference type="CTD" id="124512"/>
<dbReference type="InterPro" id="IPR029063">
    <property type="entry name" value="SAM-dependent_MTases_sf"/>
</dbReference>
<keyword evidence="5" id="KW-1185">Reference proteome</keyword>
<dbReference type="PANTHER" id="PTHR14614:SF164">
    <property type="entry name" value="HISTONE-ARGININE METHYLTRANSFERASE METTL23"/>
    <property type="match status" value="1"/>
</dbReference>
<sequence>MSLPIKIRICNVDESANPRFIQKTFTFENHDGTHVLMVSVPEVVKILGLQYGMYVWPCAVVLAQYVWTTREKIQRKTVLELGAGVSLPGIVAAKCGAHVILSDSAEIPLCLENSRRCCELNDLPGVPVVGLTWGEISPELRSLPPVDIILGSDVFYEPEDFEDVLVTLSFLLKRNPSGQFWTTFQERSSDWTIETLLNKWNLQCTDVPLDIFHANKKHLAGSTLPGNCSIQMMIVTARTKM</sequence>
<reference evidence="6" key="2">
    <citation type="submission" date="2025-08" db="UniProtKB">
        <authorList>
            <consortium name="RefSeq"/>
        </authorList>
    </citation>
    <scope>IDENTIFICATION</scope>
    <source>
        <tissue evidence="6">Blood</tissue>
    </source>
</reference>
<dbReference type="GO" id="GO:0005634">
    <property type="term" value="C:nucleus"/>
    <property type="evidence" value="ECO:0007669"/>
    <property type="project" value="TreeGrafter"/>
</dbReference>
<dbReference type="OrthoDB" id="407325at2759"/>
<evidence type="ECO:0000256" key="2">
    <source>
        <dbReference type="ARBA" id="ARBA00022679"/>
    </source>
</evidence>
<keyword evidence="1" id="KW-0489">Methyltransferase</keyword>
<dbReference type="PANTHER" id="PTHR14614">
    <property type="entry name" value="HEPATOCELLULAR CARCINOMA-ASSOCIATED ANTIGEN"/>
    <property type="match status" value="1"/>
</dbReference>
<proteinExistence type="inferred from homology"/>
<dbReference type="GO" id="GO:0005737">
    <property type="term" value="C:cytoplasm"/>
    <property type="evidence" value="ECO:0007669"/>
    <property type="project" value="TreeGrafter"/>
</dbReference>
<dbReference type="Pfam" id="PF10294">
    <property type="entry name" value="Methyltransf_16"/>
    <property type="match status" value="1"/>
</dbReference>
<dbReference type="CDD" id="cd02440">
    <property type="entry name" value="AdoMet_MTases"/>
    <property type="match status" value="1"/>
</dbReference>
<keyword evidence="2" id="KW-0808">Transferase</keyword>
<keyword evidence="3" id="KW-0949">S-adenosyl-L-methionine</keyword>
<organism evidence="5 6">
    <name type="scientific">Ictalurus punctatus</name>
    <name type="common">Channel catfish</name>
    <name type="synonym">Silurus punctatus</name>
    <dbReference type="NCBI Taxonomy" id="7998"/>
    <lineage>
        <taxon>Eukaryota</taxon>
        <taxon>Metazoa</taxon>
        <taxon>Chordata</taxon>
        <taxon>Craniata</taxon>
        <taxon>Vertebrata</taxon>
        <taxon>Euteleostomi</taxon>
        <taxon>Actinopterygii</taxon>
        <taxon>Neopterygii</taxon>
        <taxon>Teleostei</taxon>
        <taxon>Ostariophysi</taxon>
        <taxon>Siluriformes</taxon>
        <taxon>Ictaluridae</taxon>
        <taxon>Ictalurus</taxon>
    </lineage>
</organism>
<reference evidence="5" key="1">
    <citation type="journal article" date="2016" name="Nat. Commun.">
        <title>The channel catfish genome sequence provides insights into the evolution of scale formation in teleosts.</title>
        <authorList>
            <person name="Liu Z."/>
            <person name="Liu S."/>
            <person name="Yao J."/>
            <person name="Bao L."/>
            <person name="Zhang J."/>
            <person name="Li Y."/>
            <person name="Jiang C."/>
            <person name="Sun L."/>
            <person name="Wang R."/>
            <person name="Zhang Y."/>
            <person name="Zhou T."/>
            <person name="Zeng Q."/>
            <person name="Fu Q."/>
            <person name="Gao S."/>
            <person name="Li N."/>
            <person name="Koren S."/>
            <person name="Jiang Y."/>
            <person name="Zimin A."/>
            <person name="Xu P."/>
            <person name="Phillippy A.M."/>
            <person name="Geng X."/>
            <person name="Song L."/>
            <person name="Sun F."/>
            <person name="Li C."/>
            <person name="Wang X."/>
            <person name="Chen A."/>
            <person name="Jin Y."/>
            <person name="Yuan Z."/>
            <person name="Yang Y."/>
            <person name="Tan S."/>
            <person name="Peatman E."/>
            <person name="Lu J."/>
            <person name="Qin Z."/>
            <person name="Dunham R."/>
            <person name="Li Z."/>
            <person name="Sonstegard T."/>
            <person name="Feng J."/>
            <person name="Danzmann R.G."/>
            <person name="Schroeder S."/>
            <person name="Scheffler B."/>
            <person name="Duke M.V."/>
            <person name="Ballard L."/>
            <person name="Kucuktas H."/>
            <person name="Kaltenboeck L."/>
            <person name="Liu H."/>
            <person name="Armbruster J."/>
            <person name="Xie Y."/>
            <person name="Kirby M.L."/>
            <person name="Tian Y."/>
            <person name="Flanagan M.E."/>
            <person name="Mu W."/>
            <person name="Waldbieser G.C."/>
        </authorList>
    </citation>
    <scope>NUCLEOTIDE SEQUENCE [LARGE SCALE GENOMIC DNA]</scope>
    <source>
        <strain evidence="5">SDA103</strain>
    </source>
</reference>
<dbReference type="SUPFAM" id="SSF53335">
    <property type="entry name" value="S-adenosyl-L-methionine-dependent methyltransferases"/>
    <property type="match status" value="1"/>
</dbReference>
<evidence type="ECO:0000256" key="1">
    <source>
        <dbReference type="ARBA" id="ARBA00022603"/>
    </source>
</evidence>
<evidence type="ECO:0000256" key="3">
    <source>
        <dbReference type="ARBA" id="ARBA00022691"/>
    </source>
</evidence>
<comment type="similarity">
    <text evidence="4">Belongs to the methyltransferase superfamily. METTL23 family.</text>
</comment>
<protein>
    <submittedName>
        <fullName evidence="6">Methyltransferase-like protein 23 isoform X1</fullName>
    </submittedName>
</protein>
<evidence type="ECO:0000256" key="4">
    <source>
        <dbReference type="ARBA" id="ARBA00043988"/>
    </source>
</evidence>
<evidence type="ECO:0000313" key="6">
    <source>
        <dbReference type="RefSeq" id="XP_017311900.1"/>
    </source>
</evidence>
<dbReference type="Gene3D" id="3.40.50.150">
    <property type="entry name" value="Vaccinia Virus protein VP39"/>
    <property type="match status" value="1"/>
</dbReference>
<dbReference type="RefSeq" id="XP_017311900.1">
    <property type="nucleotide sequence ID" value="XM_017456411.3"/>
</dbReference>
<gene>
    <name evidence="6" type="primary">mettl23</name>
</gene>
<dbReference type="GO" id="GO:0008168">
    <property type="term" value="F:methyltransferase activity"/>
    <property type="evidence" value="ECO:0007669"/>
    <property type="project" value="UniProtKB-KW"/>
</dbReference>